<evidence type="ECO:0000259" key="4">
    <source>
        <dbReference type="PROSITE" id="PS50104"/>
    </source>
</evidence>
<dbReference type="AlphaFoldDB" id="A0A518HNR3"/>
<dbReference type="InterPro" id="IPR036322">
    <property type="entry name" value="WD40_repeat_dom_sf"/>
</dbReference>
<dbReference type="GO" id="GO:0007165">
    <property type="term" value="P:signal transduction"/>
    <property type="evidence" value="ECO:0007669"/>
    <property type="project" value="InterPro"/>
</dbReference>
<dbReference type="Pfam" id="PF12894">
    <property type="entry name" value="ANAPC4_WD40"/>
    <property type="match status" value="1"/>
</dbReference>
<dbReference type="SMART" id="SM00255">
    <property type="entry name" value="TIR"/>
    <property type="match status" value="1"/>
</dbReference>
<dbReference type="GO" id="GO:0005525">
    <property type="term" value="F:GTP binding"/>
    <property type="evidence" value="ECO:0007669"/>
    <property type="project" value="InterPro"/>
</dbReference>
<dbReference type="OrthoDB" id="235631at2"/>
<dbReference type="SUPFAM" id="SSF50978">
    <property type="entry name" value="WD40 repeat-like"/>
    <property type="match status" value="1"/>
</dbReference>
<dbReference type="Pfam" id="PF13676">
    <property type="entry name" value="TIR_2"/>
    <property type="match status" value="1"/>
</dbReference>
<dbReference type="PROSITE" id="PS50082">
    <property type="entry name" value="WD_REPEATS_2"/>
    <property type="match status" value="6"/>
</dbReference>
<dbReference type="PRINTS" id="PR00320">
    <property type="entry name" value="GPROTEINBRPT"/>
</dbReference>
<dbReference type="PANTHER" id="PTHR19879">
    <property type="entry name" value="TRANSCRIPTION INITIATION FACTOR TFIID"/>
    <property type="match status" value="1"/>
</dbReference>
<evidence type="ECO:0000313" key="5">
    <source>
        <dbReference type="EMBL" id="QDV42484.1"/>
    </source>
</evidence>
<dbReference type="SUPFAM" id="SSF52540">
    <property type="entry name" value="P-loop containing nucleoside triphosphate hydrolases"/>
    <property type="match status" value="1"/>
</dbReference>
<feature type="repeat" description="WD" evidence="3">
    <location>
        <begin position="298"/>
        <end position="341"/>
    </location>
</feature>
<dbReference type="PANTHER" id="PTHR19879:SF9">
    <property type="entry name" value="TRANSCRIPTION INITIATION FACTOR TFIID SUBUNIT 5"/>
    <property type="match status" value="1"/>
</dbReference>
<keyword evidence="2" id="KW-0677">Repeat</keyword>
<dbReference type="PRINTS" id="PR00449">
    <property type="entry name" value="RASTRNSFRMNG"/>
</dbReference>
<sequence length="1172" mass="133368">MSTESDFEWDAFLSHSSNNKVAVRDLANRLKSDGVRVWFDEWEIRPGDSIPAKIENGLEHSRVLVLCMSAEAFGSDWAQLESHTYRFKDPLNQSRRFIPVRLDDADIKGSLSQLSYIDWRNQRETEYPKLLKALASRSLSAATEPPATHAQRSPHDVSVGEFVASGLVLRHICKHDEEVGRIAWSPNGRYVAAPSKDGRVKIWDVQQGTQFRTITAHREPAMSLDWSPDGKRIAVGSIDSTASVWTLKSTRASRRLRGHKKWVNDVAWSPCGRFIATASQDSTIGIWNAKDGRHLHWFEDHERPVNCLAWFKAKEDLWLVSASDDRTLRLWNMREQRCVKVLRGHDDMVYSLAVSPCVGPQLASGSLDTTLHIWDLAEPRKNRILEGHTGAVVSLSYSPDGRLMASKSYDGRVLVWRTDTWRTVAEISESTQEDMFDVPGISFSPDGKGLATLGLKERAVRIWEVQSEALLANPGHDIGTQYTNAKVILVGDSHAGKTGLSNRLALDTFRETDSTVGAWSTQWKQPLPDGDEETAATMRRIDEDGLGQDPTAMNVKREVWLWDFGGQADQRLIHQLYMDQTQVAALVFDPQKDDVFETLGQWDRDLSRVDKGKPEHDKMTKLLVAGRCDAGGLRVARSQVDSFVKERGYAGYYPTSAKEDEGCKELKQAIIDGISWDNIPWRSSPVLFKRLKDEIIHLKDEGRVLLRFKEFREVLTLRMQGEDTRFTDAELKAVVGLLAGPGVVWELAFGSWVLLQPERINAYAQAVIQTVREDEFDRGCISEKRVLDGDLTYHSSAERLPKDEEQFVLLAMHQILVERGLCIRHQAESGQMLLMFPSYYRRERQEPSLTPAVQVSYTFNGFLDEIYATLVVKLHHTREFTHDNLWRNAANFKTQAGEKSLGLRLIRKPEGQGELQAFFAEDMPVAEKIIFSKYIHEHLLQSGNDVRRFRHYVCLNDYRGNPCGTTANRDVAMERLEECGESAELQCQRCGATLCLWDELEERFADDDIRQRVQDLRDAVKIKLDAESKERVLVGEVISTVALAGQICREIQVSDWGLDAEVEFKNDDGQASAKRVWLQLKSGESFLTTRKKDGQAIFKSFNQRQAKYWMEHAEPVMLLIRNSSGEIQWVDIREELRRITNNGEKQVSQIVFDGKRFDVMSVRRWRDVALNS</sequence>
<dbReference type="Gene3D" id="3.40.50.300">
    <property type="entry name" value="P-loop containing nucleotide triphosphate hydrolases"/>
    <property type="match status" value="1"/>
</dbReference>
<dbReference type="InterPro" id="IPR024977">
    <property type="entry name" value="Apc4-like_WD40_dom"/>
</dbReference>
<organism evidence="5 6">
    <name type="scientific">Stieleria neptunia</name>
    <dbReference type="NCBI Taxonomy" id="2527979"/>
    <lineage>
        <taxon>Bacteria</taxon>
        <taxon>Pseudomonadati</taxon>
        <taxon>Planctomycetota</taxon>
        <taxon>Planctomycetia</taxon>
        <taxon>Pirellulales</taxon>
        <taxon>Pirellulaceae</taxon>
        <taxon>Stieleria</taxon>
    </lineage>
</organism>
<dbReference type="Gene3D" id="2.130.10.10">
    <property type="entry name" value="YVTN repeat-like/Quinoprotein amine dehydrogenase"/>
    <property type="match status" value="3"/>
</dbReference>
<evidence type="ECO:0000313" key="6">
    <source>
        <dbReference type="Proteomes" id="UP000319004"/>
    </source>
</evidence>
<dbReference type="PROSITE" id="PS50294">
    <property type="entry name" value="WD_REPEATS_REGION"/>
    <property type="match status" value="6"/>
</dbReference>
<protein>
    <submittedName>
        <fullName evidence="5">Translocation protein TolB</fullName>
    </submittedName>
</protein>
<reference evidence="5 6" key="1">
    <citation type="submission" date="2019-03" db="EMBL/GenBank/DDBJ databases">
        <title>Deep-cultivation of Planctomycetes and their phenomic and genomic characterization uncovers novel biology.</title>
        <authorList>
            <person name="Wiegand S."/>
            <person name="Jogler M."/>
            <person name="Boedeker C."/>
            <person name="Pinto D."/>
            <person name="Vollmers J."/>
            <person name="Rivas-Marin E."/>
            <person name="Kohn T."/>
            <person name="Peeters S.H."/>
            <person name="Heuer A."/>
            <person name="Rast P."/>
            <person name="Oberbeckmann S."/>
            <person name="Bunk B."/>
            <person name="Jeske O."/>
            <person name="Meyerdierks A."/>
            <person name="Storesund J.E."/>
            <person name="Kallscheuer N."/>
            <person name="Luecker S."/>
            <person name="Lage O.M."/>
            <person name="Pohl T."/>
            <person name="Merkel B.J."/>
            <person name="Hornburger P."/>
            <person name="Mueller R.-W."/>
            <person name="Bruemmer F."/>
            <person name="Labrenz M."/>
            <person name="Spormann A.M."/>
            <person name="Op den Camp H."/>
            <person name="Overmann J."/>
            <person name="Amann R."/>
            <person name="Jetten M.S.M."/>
            <person name="Mascher T."/>
            <person name="Medema M.H."/>
            <person name="Devos D.P."/>
            <person name="Kaster A.-K."/>
            <person name="Ovreas L."/>
            <person name="Rohde M."/>
            <person name="Galperin M.Y."/>
            <person name="Jogler C."/>
        </authorList>
    </citation>
    <scope>NUCLEOTIDE SEQUENCE [LARGE SCALE GENOMIC DNA]</scope>
    <source>
        <strain evidence="5 6">Enr13</strain>
    </source>
</reference>
<dbReference type="RefSeq" id="WP_145386107.1">
    <property type="nucleotide sequence ID" value="NZ_CP037423.1"/>
</dbReference>
<accession>A0A518HNR3</accession>
<dbReference type="PROSITE" id="PS50104">
    <property type="entry name" value="TIR"/>
    <property type="match status" value="1"/>
</dbReference>
<dbReference type="InterPro" id="IPR001680">
    <property type="entry name" value="WD40_rpt"/>
</dbReference>
<dbReference type="InterPro" id="IPR020472">
    <property type="entry name" value="WD40_PAC1"/>
</dbReference>
<dbReference type="Pfam" id="PF14280">
    <property type="entry name" value="DUF4365"/>
    <property type="match status" value="1"/>
</dbReference>
<dbReference type="EMBL" id="CP037423">
    <property type="protein sequence ID" value="QDV42484.1"/>
    <property type="molecule type" value="Genomic_DNA"/>
</dbReference>
<keyword evidence="1 3" id="KW-0853">WD repeat</keyword>
<evidence type="ECO:0000256" key="2">
    <source>
        <dbReference type="ARBA" id="ARBA00022737"/>
    </source>
</evidence>
<feature type="repeat" description="WD" evidence="3">
    <location>
        <begin position="256"/>
        <end position="297"/>
    </location>
</feature>
<dbReference type="InterPro" id="IPR015943">
    <property type="entry name" value="WD40/YVTN_repeat-like_dom_sf"/>
</dbReference>
<feature type="domain" description="TIR" evidence="4">
    <location>
        <begin position="7"/>
        <end position="143"/>
    </location>
</feature>
<dbReference type="KEGG" id="snep:Enr13x_23320"/>
<dbReference type="InterPro" id="IPR035897">
    <property type="entry name" value="Toll_tir_struct_dom_sf"/>
</dbReference>
<dbReference type="Gene3D" id="3.40.50.10140">
    <property type="entry name" value="Toll/interleukin-1 receptor homology (TIR) domain"/>
    <property type="match status" value="1"/>
</dbReference>
<name>A0A518HNR3_9BACT</name>
<dbReference type="CDD" id="cd00200">
    <property type="entry name" value="WD40"/>
    <property type="match status" value="1"/>
</dbReference>
<dbReference type="PROSITE" id="PS51419">
    <property type="entry name" value="RAB"/>
    <property type="match status" value="1"/>
</dbReference>
<feature type="repeat" description="WD" evidence="3">
    <location>
        <begin position="385"/>
        <end position="426"/>
    </location>
</feature>
<dbReference type="SUPFAM" id="SSF52200">
    <property type="entry name" value="Toll/Interleukin receptor TIR domain"/>
    <property type="match status" value="1"/>
</dbReference>
<dbReference type="InterPro" id="IPR019775">
    <property type="entry name" value="WD40_repeat_CS"/>
</dbReference>
<proteinExistence type="predicted"/>
<dbReference type="PROSITE" id="PS00678">
    <property type="entry name" value="WD_REPEATS_1"/>
    <property type="match status" value="3"/>
</dbReference>
<keyword evidence="6" id="KW-1185">Reference proteome</keyword>
<dbReference type="Pfam" id="PF00071">
    <property type="entry name" value="Ras"/>
    <property type="match status" value="1"/>
</dbReference>
<evidence type="ECO:0000256" key="3">
    <source>
        <dbReference type="PROSITE-ProRule" id="PRU00221"/>
    </source>
</evidence>
<dbReference type="SMART" id="SM00175">
    <property type="entry name" value="RAB"/>
    <property type="match status" value="1"/>
</dbReference>
<feature type="repeat" description="WD" evidence="3">
    <location>
        <begin position="342"/>
        <end position="384"/>
    </location>
</feature>
<feature type="repeat" description="WD" evidence="3">
    <location>
        <begin position="172"/>
        <end position="213"/>
    </location>
</feature>
<dbReference type="Proteomes" id="UP000319004">
    <property type="component" value="Chromosome"/>
</dbReference>
<dbReference type="InterPro" id="IPR025375">
    <property type="entry name" value="DUF4365"/>
</dbReference>
<dbReference type="Pfam" id="PF00400">
    <property type="entry name" value="WD40"/>
    <property type="match status" value="4"/>
</dbReference>
<evidence type="ECO:0000256" key="1">
    <source>
        <dbReference type="ARBA" id="ARBA00022574"/>
    </source>
</evidence>
<dbReference type="SMART" id="SM00320">
    <property type="entry name" value="WD40"/>
    <property type="match status" value="7"/>
</dbReference>
<dbReference type="InterPro" id="IPR000157">
    <property type="entry name" value="TIR_dom"/>
</dbReference>
<gene>
    <name evidence="5" type="ORF">Enr13x_23320</name>
</gene>
<feature type="repeat" description="WD" evidence="3">
    <location>
        <begin position="214"/>
        <end position="255"/>
    </location>
</feature>
<dbReference type="InterPro" id="IPR027417">
    <property type="entry name" value="P-loop_NTPase"/>
</dbReference>
<dbReference type="GO" id="GO:0003924">
    <property type="term" value="F:GTPase activity"/>
    <property type="evidence" value="ECO:0007669"/>
    <property type="project" value="InterPro"/>
</dbReference>
<dbReference type="InterPro" id="IPR001806">
    <property type="entry name" value="Small_GTPase"/>
</dbReference>